<gene>
    <name evidence="2" type="ORF">SAMN04487772_1123</name>
</gene>
<evidence type="ECO:0000259" key="1">
    <source>
        <dbReference type="SMART" id="SM00471"/>
    </source>
</evidence>
<dbReference type="PANTHER" id="PTHR46246">
    <property type="entry name" value="GUANOSINE-3',5'-BIS(DIPHOSPHATE) 3'-PYROPHOSPHOHYDROLASE MESH1"/>
    <property type="match status" value="1"/>
</dbReference>
<dbReference type="Proteomes" id="UP000199800">
    <property type="component" value="Unassembled WGS sequence"/>
</dbReference>
<dbReference type="STRING" id="29364.SAMN04487772_1123"/>
<evidence type="ECO:0000313" key="2">
    <source>
        <dbReference type="EMBL" id="SET24457.1"/>
    </source>
</evidence>
<dbReference type="AlphaFoldDB" id="A0A1I0CXY0"/>
<dbReference type="InterPro" id="IPR052194">
    <property type="entry name" value="MESH1"/>
</dbReference>
<dbReference type="SMART" id="SM00471">
    <property type="entry name" value="HDc"/>
    <property type="match status" value="1"/>
</dbReference>
<dbReference type="EMBL" id="FOHN01000012">
    <property type="protein sequence ID" value="SET24457.1"/>
    <property type="molecule type" value="Genomic_DNA"/>
</dbReference>
<reference evidence="2 3" key="1">
    <citation type="submission" date="2016-10" db="EMBL/GenBank/DDBJ databases">
        <authorList>
            <person name="de Groot N.N."/>
        </authorList>
    </citation>
    <scope>NUCLEOTIDE SEQUENCE [LARGE SCALE GENOMIC DNA]</scope>
    <source>
        <strain evidence="2 3">DSM 1801</strain>
    </source>
</reference>
<name>A0A1I0CXY0_9FIRM</name>
<dbReference type="Pfam" id="PF13328">
    <property type="entry name" value="HD_4"/>
    <property type="match status" value="1"/>
</dbReference>
<dbReference type="GO" id="GO:0008893">
    <property type="term" value="F:guanosine-3',5'-bis(diphosphate) 3'-diphosphatase activity"/>
    <property type="evidence" value="ECO:0007669"/>
    <property type="project" value="TreeGrafter"/>
</dbReference>
<accession>A0A1I0CXY0</accession>
<keyword evidence="3" id="KW-1185">Reference proteome</keyword>
<proteinExistence type="predicted"/>
<organism evidence="2 3">
    <name type="scientific">[Clostridium] polysaccharolyticum</name>
    <dbReference type="NCBI Taxonomy" id="29364"/>
    <lineage>
        <taxon>Bacteria</taxon>
        <taxon>Bacillati</taxon>
        <taxon>Bacillota</taxon>
        <taxon>Clostridia</taxon>
        <taxon>Lachnospirales</taxon>
        <taxon>Lachnospiraceae</taxon>
    </lineage>
</organism>
<protein>
    <submittedName>
        <fullName evidence="2">HD domain-containing protein</fullName>
    </submittedName>
</protein>
<dbReference type="SUPFAM" id="SSF109604">
    <property type="entry name" value="HD-domain/PDEase-like"/>
    <property type="match status" value="1"/>
</dbReference>
<dbReference type="InterPro" id="IPR003607">
    <property type="entry name" value="HD/PDEase_dom"/>
</dbReference>
<dbReference type="CDD" id="cd00077">
    <property type="entry name" value="HDc"/>
    <property type="match status" value="1"/>
</dbReference>
<evidence type="ECO:0000313" key="3">
    <source>
        <dbReference type="Proteomes" id="UP000199800"/>
    </source>
</evidence>
<dbReference type="Gene3D" id="1.10.3210.10">
    <property type="entry name" value="Hypothetical protein af1432"/>
    <property type="match status" value="1"/>
</dbReference>
<sequence length="205" mass="23977">MQEIGSVRESGKWERGFRMEDIINKAIVFAANAHKGAVRKGSKLPYILHPLETGVIVSAMTNEKEVIAAAILHDVLEDTEVTYEELKREFGKAADYVCAESENKRRELPAEATWKIRKQETIERLQQETCLEIKMIALADKLSNIRSMYYDYNKLGDALWERFHEKRKEMQGWYYKSLVKALEDLNCYLAWQEYKMLVERVFGEE</sequence>
<dbReference type="PANTHER" id="PTHR46246:SF1">
    <property type="entry name" value="GUANOSINE-3',5'-BIS(DIPHOSPHATE) 3'-PYROPHOSPHOHYDROLASE MESH1"/>
    <property type="match status" value="1"/>
</dbReference>
<feature type="domain" description="HD/PDEase" evidence="1">
    <location>
        <begin position="42"/>
        <end position="154"/>
    </location>
</feature>